<dbReference type="PANTHER" id="PTHR45752:SF195">
    <property type="entry name" value="LEUCINE-RICH REPEAT (LRR) FAMILY PROTEIN-RELATED"/>
    <property type="match status" value="1"/>
</dbReference>
<dbReference type="InterPro" id="IPR001611">
    <property type="entry name" value="Leu-rich_rpt"/>
</dbReference>
<dbReference type="OrthoDB" id="1517790at2759"/>
<dbReference type="InterPro" id="IPR055071">
    <property type="entry name" value="RA_PHLPP-like"/>
</dbReference>
<dbReference type="SUPFAM" id="SSF52058">
    <property type="entry name" value="L domain-like"/>
    <property type="match status" value="1"/>
</dbReference>
<feature type="domain" description="Ras-associating" evidence="6">
    <location>
        <begin position="164"/>
        <end position="254"/>
    </location>
</feature>
<protein>
    <recommendedName>
        <fullName evidence="6">Ras-associating domain-containing protein</fullName>
    </recommendedName>
</protein>
<feature type="compositionally biased region" description="Basic and acidic residues" evidence="5">
    <location>
        <begin position="30"/>
        <end position="41"/>
    </location>
</feature>
<keyword evidence="2" id="KW-0479">Metal-binding</keyword>
<evidence type="ECO:0000313" key="7">
    <source>
        <dbReference type="EMBL" id="KAF8000589.1"/>
    </source>
</evidence>
<dbReference type="InterPro" id="IPR032675">
    <property type="entry name" value="LRR_dom_sf"/>
</dbReference>
<dbReference type="PROSITE" id="PS51450">
    <property type="entry name" value="LRR"/>
    <property type="match status" value="2"/>
</dbReference>
<dbReference type="Pfam" id="PF23598">
    <property type="entry name" value="LRR_14"/>
    <property type="match status" value="1"/>
</dbReference>
<evidence type="ECO:0000313" key="8">
    <source>
        <dbReference type="Proteomes" id="UP000649328"/>
    </source>
</evidence>
<evidence type="ECO:0000256" key="1">
    <source>
        <dbReference type="ARBA" id="ARBA00022614"/>
    </source>
</evidence>
<reference evidence="7" key="1">
    <citation type="submission" date="2020-10" db="EMBL/GenBank/DDBJ databases">
        <title>The Whole-Genome Sequence of Metschnikowia persimmonesis, a Novel Endophytic Yeast Species Isolated from Medicinal Plant Diospyros kaki Thumb.</title>
        <authorList>
            <person name="Rahmat E."/>
            <person name="Kang Y."/>
        </authorList>
    </citation>
    <scope>NUCLEOTIDE SEQUENCE</scope>
    <source>
        <strain evidence="7">KIOM G15050</strain>
    </source>
</reference>
<evidence type="ECO:0000259" key="6">
    <source>
        <dbReference type="PROSITE" id="PS50200"/>
    </source>
</evidence>
<sequence>MQSILKKPTTAEITPNNHQSEIKSTPMEVSKGKESGQDDAQKNSSWKAPDSWDVTALGFYSNTASAPVSELDESDTDSSHNSPHAKRQLQYNSLNNSSMASLASDKAADKAADKSAATHLAAESKKHKRRADHHPSFPQKSFPLLYGNVANRECGAEANSKKGANHIIRVFKEDNTFTTILCSLETTAAELLVMIQKKFFLESISNFQLSLYVGNNVKLLEPFEKPLKIQMGLLTLSGYSERDNLTLMGREDLSSICKVVVEDMALRNLTHEEEASLSRDYINVDISGHNLKTIPIKFHQHTYEIEKLNVSDNPAIYIPLDFIESCSNLNNIKFSRNGCSKFPLNFSRGYRIDCHLKKLESLKFNSNQLYYLPKSFGKLLHLVTLNLSSNYFQTFPECITELTHLQDLDLSYNDLTYIPDTIAKLNKLVKLNLSTNKLSKSLPQAMSKLTDLKRLDIRYNKISNIDVLGSLPNLEVMYASKKLYLKFQ</sequence>
<keyword evidence="4" id="KW-0460">Magnesium</keyword>
<evidence type="ECO:0000256" key="3">
    <source>
        <dbReference type="ARBA" id="ARBA00022737"/>
    </source>
</evidence>
<dbReference type="Pfam" id="PF23010">
    <property type="entry name" value="RA_3"/>
    <property type="match status" value="1"/>
</dbReference>
<feature type="compositionally biased region" description="Low complexity" evidence="5">
    <location>
        <begin position="92"/>
        <end position="105"/>
    </location>
</feature>
<dbReference type="InterPro" id="IPR003591">
    <property type="entry name" value="Leu-rich_rpt_typical-subtyp"/>
</dbReference>
<dbReference type="GO" id="GO:0007165">
    <property type="term" value="P:signal transduction"/>
    <property type="evidence" value="ECO:0007669"/>
    <property type="project" value="InterPro"/>
</dbReference>
<evidence type="ECO:0000256" key="2">
    <source>
        <dbReference type="ARBA" id="ARBA00022723"/>
    </source>
</evidence>
<keyword evidence="3" id="KW-0677">Repeat</keyword>
<evidence type="ECO:0000256" key="5">
    <source>
        <dbReference type="SAM" id="MobiDB-lite"/>
    </source>
</evidence>
<dbReference type="SMART" id="SM00369">
    <property type="entry name" value="LRR_TYP"/>
    <property type="match status" value="5"/>
</dbReference>
<dbReference type="Gene3D" id="3.80.10.10">
    <property type="entry name" value="Ribonuclease Inhibitor"/>
    <property type="match status" value="2"/>
</dbReference>
<feature type="region of interest" description="Disordered" evidence="5">
    <location>
        <begin position="1"/>
        <end position="49"/>
    </location>
</feature>
<comment type="caution">
    <text evidence="7">The sequence shown here is derived from an EMBL/GenBank/DDBJ whole genome shotgun (WGS) entry which is preliminary data.</text>
</comment>
<dbReference type="SMART" id="SM00314">
    <property type="entry name" value="RA"/>
    <property type="match status" value="1"/>
</dbReference>
<dbReference type="InterPro" id="IPR000159">
    <property type="entry name" value="RA_dom"/>
</dbReference>
<gene>
    <name evidence="7" type="ORF">HF325_004378</name>
</gene>
<dbReference type="PROSITE" id="PS50200">
    <property type="entry name" value="RA"/>
    <property type="match status" value="1"/>
</dbReference>
<dbReference type="AlphaFoldDB" id="A0A8H7GQD2"/>
<dbReference type="InterPro" id="IPR050715">
    <property type="entry name" value="LRR-SigEffector_domain"/>
</dbReference>
<keyword evidence="8" id="KW-1185">Reference proteome</keyword>
<keyword evidence="1" id="KW-0433">Leucine-rich repeat</keyword>
<dbReference type="GO" id="GO:0046872">
    <property type="term" value="F:metal ion binding"/>
    <property type="evidence" value="ECO:0007669"/>
    <property type="project" value="UniProtKB-KW"/>
</dbReference>
<feature type="region of interest" description="Disordered" evidence="5">
    <location>
        <begin position="66"/>
        <end position="139"/>
    </location>
</feature>
<accession>A0A8H7GQD2</accession>
<dbReference type="Proteomes" id="UP000649328">
    <property type="component" value="Unassembled WGS sequence"/>
</dbReference>
<dbReference type="EMBL" id="JACBPP010000006">
    <property type="protein sequence ID" value="KAF8000589.1"/>
    <property type="molecule type" value="Genomic_DNA"/>
</dbReference>
<organism evidence="7 8">
    <name type="scientific">Metschnikowia pulcherrima</name>
    <dbReference type="NCBI Taxonomy" id="27326"/>
    <lineage>
        <taxon>Eukaryota</taxon>
        <taxon>Fungi</taxon>
        <taxon>Dikarya</taxon>
        <taxon>Ascomycota</taxon>
        <taxon>Saccharomycotina</taxon>
        <taxon>Pichiomycetes</taxon>
        <taxon>Metschnikowiaceae</taxon>
        <taxon>Metschnikowia</taxon>
    </lineage>
</organism>
<dbReference type="PANTHER" id="PTHR45752">
    <property type="entry name" value="LEUCINE-RICH REPEAT-CONTAINING"/>
    <property type="match status" value="1"/>
</dbReference>
<evidence type="ECO:0000256" key="4">
    <source>
        <dbReference type="ARBA" id="ARBA00022842"/>
    </source>
</evidence>
<dbReference type="InterPro" id="IPR055414">
    <property type="entry name" value="LRR_R13L4/SHOC2-like"/>
</dbReference>
<feature type="compositionally biased region" description="Polar residues" evidence="5">
    <location>
        <begin position="11"/>
        <end position="23"/>
    </location>
</feature>
<name>A0A8H7GQD2_9ASCO</name>
<proteinExistence type="predicted"/>
<dbReference type="CDD" id="cd17214">
    <property type="entry name" value="RA_CYR1_like"/>
    <property type="match status" value="1"/>
</dbReference>